<evidence type="ECO:0000259" key="16">
    <source>
        <dbReference type="Pfam" id="PF01488"/>
    </source>
</evidence>
<evidence type="ECO:0000256" key="8">
    <source>
        <dbReference type="ARBA" id="ARBA00068659"/>
    </source>
</evidence>
<comment type="subunit">
    <text evidence="9">Homodimer.</text>
</comment>
<evidence type="ECO:0000313" key="18">
    <source>
        <dbReference type="EMBL" id="RJG51218.1"/>
    </source>
</evidence>
<keyword evidence="4 9" id="KW-0521">NADP</keyword>
<evidence type="ECO:0000256" key="7">
    <source>
        <dbReference type="ARBA" id="ARBA00047464"/>
    </source>
</evidence>
<evidence type="ECO:0000313" key="19">
    <source>
        <dbReference type="Proteomes" id="UP000283255"/>
    </source>
</evidence>
<feature type="active site" description="Nucleophile" evidence="9 10">
    <location>
        <position position="50"/>
    </location>
</feature>
<dbReference type="Pfam" id="PF05201">
    <property type="entry name" value="GlutR_N"/>
    <property type="match status" value="1"/>
</dbReference>
<feature type="domain" description="Quinate/shikimate 5-dehydrogenase/glutamyl-tRNA reductase" evidence="16">
    <location>
        <begin position="170"/>
        <end position="308"/>
    </location>
</feature>
<dbReference type="InterPro" id="IPR006151">
    <property type="entry name" value="Shikm_DH/Glu-tRNA_Rdtase"/>
</dbReference>
<organism evidence="18 19">
    <name type="scientific">Motilimonas pumila</name>
    <dbReference type="NCBI Taxonomy" id="2303987"/>
    <lineage>
        <taxon>Bacteria</taxon>
        <taxon>Pseudomonadati</taxon>
        <taxon>Pseudomonadota</taxon>
        <taxon>Gammaproteobacteria</taxon>
        <taxon>Alteromonadales</taxon>
        <taxon>Alteromonadales genera incertae sedis</taxon>
        <taxon>Motilimonas</taxon>
    </lineage>
</organism>
<evidence type="ECO:0000259" key="17">
    <source>
        <dbReference type="Pfam" id="PF05201"/>
    </source>
</evidence>
<comment type="catalytic activity">
    <reaction evidence="7 9 14">
        <text>(S)-4-amino-5-oxopentanoate + tRNA(Glu) + NADP(+) = L-glutamyl-tRNA(Glu) + NADPH + H(+)</text>
        <dbReference type="Rhea" id="RHEA:12344"/>
        <dbReference type="Rhea" id="RHEA-COMP:9663"/>
        <dbReference type="Rhea" id="RHEA-COMP:9680"/>
        <dbReference type="ChEBI" id="CHEBI:15378"/>
        <dbReference type="ChEBI" id="CHEBI:57501"/>
        <dbReference type="ChEBI" id="CHEBI:57783"/>
        <dbReference type="ChEBI" id="CHEBI:58349"/>
        <dbReference type="ChEBI" id="CHEBI:78442"/>
        <dbReference type="ChEBI" id="CHEBI:78520"/>
        <dbReference type="EC" id="1.2.1.70"/>
    </reaction>
</comment>
<name>A0A418YJR7_9GAMM</name>
<dbReference type="Gene3D" id="3.30.460.30">
    <property type="entry name" value="Glutamyl-tRNA reductase, N-terminal domain"/>
    <property type="match status" value="1"/>
</dbReference>
<comment type="domain">
    <text evidence="9">Possesses an unusual extended V-shaped dimeric structure with each monomer consisting of three distinct domains arranged along a curved 'spinal' alpha-helix. The N-terminal catalytic domain specifically recognizes the glutamate moiety of the substrate. The second domain is the NADPH-binding domain, and the third C-terminal domain is responsible for dimerization.</text>
</comment>
<feature type="binding site" evidence="9 12">
    <location>
        <begin position="187"/>
        <end position="192"/>
    </location>
    <ligand>
        <name>NADP(+)</name>
        <dbReference type="ChEBI" id="CHEBI:58349"/>
    </ligand>
</feature>
<accession>A0A418YJR7</accession>
<protein>
    <recommendedName>
        <fullName evidence="8 9">Glutamyl-tRNA reductase</fullName>
        <shortName evidence="9">GluTR</shortName>
        <ecNumber evidence="3 9">1.2.1.70</ecNumber>
    </recommendedName>
</protein>
<dbReference type="NCBIfam" id="TIGR01035">
    <property type="entry name" value="hemA"/>
    <property type="match status" value="1"/>
</dbReference>
<dbReference type="RefSeq" id="WP_119908766.1">
    <property type="nucleotide sequence ID" value="NZ_QZCH01000001.1"/>
</dbReference>
<proteinExistence type="inferred from homology"/>
<dbReference type="UniPathway" id="UPA00251">
    <property type="reaction ID" value="UER00316"/>
</dbReference>
<sequence>MTLLALGINHKTASVDLREKVAFSPEQVRAANKQAVELGIASEIAVVSTCNRTEIYAAMNDDNTAKVSQWLADFHQLDLALLSPYLYQHLDEAAVVHLNRVAAGLDSLVLGEPQILGQVKQAYNEGREAGSLFRVLDKWFQHSFTVAKQVRSETEIGANAVSVAYAAVSLSKQIFADLAETNVLLIGAGETIELTAKHLAEQQVSNIFVANRTVERAQNLAAQFADKVNVQAMALSEIPQYLPQADIVITSTASQLPILGKGAVETALKQRKHQPMLLVDIAVPRDIETQVGELNDAYLYTVDDLQGIIEQNLEARQKAAVDAEGIIGRRSGEFMAWLSSLSSVDNIRQYRQRSEQTRDECVSAALAKLQAGAEPESVIKELGFKLTNKLIHHPTIALTESARRGQQEQTAAICFALGLEQSEIK</sequence>
<evidence type="ECO:0000256" key="13">
    <source>
        <dbReference type="PIRSR" id="PIRSR000445-4"/>
    </source>
</evidence>
<comment type="caution">
    <text evidence="18">The sequence shown here is derived from an EMBL/GenBank/DDBJ whole genome shotgun (WGS) entry which is preliminary data.</text>
</comment>
<keyword evidence="19" id="KW-1185">Reference proteome</keyword>
<dbReference type="InterPro" id="IPR015896">
    <property type="entry name" value="4pyrrol_synth_GluRdtase_dimer"/>
</dbReference>
<dbReference type="FunFam" id="3.30.460.30:FF:000001">
    <property type="entry name" value="Glutamyl-tRNA reductase"/>
    <property type="match status" value="1"/>
</dbReference>
<dbReference type="InterPro" id="IPR000343">
    <property type="entry name" value="4pyrrol_synth_GluRdtase"/>
</dbReference>
<dbReference type="EC" id="1.2.1.70" evidence="3 9"/>
<dbReference type="PANTHER" id="PTHR43013">
    <property type="entry name" value="GLUTAMYL-TRNA REDUCTASE"/>
    <property type="match status" value="1"/>
</dbReference>
<dbReference type="Pfam" id="PF00745">
    <property type="entry name" value="GlutR_dimer"/>
    <property type="match status" value="1"/>
</dbReference>
<dbReference type="PIRSF" id="PIRSF000445">
    <property type="entry name" value="4pyrrol_synth_GluRdtase"/>
    <property type="match status" value="1"/>
</dbReference>
<evidence type="ECO:0000256" key="5">
    <source>
        <dbReference type="ARBA" id="ARBA00023002"/>
    </source>
</evidence>
<comment type="similarity">
    <text evidence="2 9 14">Belongs to the glutamyl-tRNA reductase family.</text>
</comment>
<keyword evidence="5 9" id="KW-0560">Oxidoreductase</keyword>
<dbReference type="GO" id="GO:0019353">
    <property type="term" value="P:protoporphyrinogen IX biosynthetic process from glutamate"/>
    <property type="evidence" value="ECO:0007669"/>
    <property type="project" value="TreeGrafter"/>
</dbReference>
<evidence type="ECO:0000256" key="1">
    <source>
        <dbReference type="ARBA" id="ARBA00005059"/>
    </source>
</evidence>
<feature type="binding site" evidence="9 11">
    <location>
        <position position="118"/>
    </location>
    <ligand>
        <name>substrate</name>
    </ligand>
</feature>
<evidence type="ECO:0000256" key="14">
    <source>
        <dbReference type="RuleBase" id="RU000584"/>
    </source>
</evidence>
<comment type="miscellaneous">
    <text evidence="9">During catalysis, the active site Cys acts as a nucleophile attacking the alpha-carbonyl group of tRNA-bound glutamate with the formation of a thioester intermediate between enzyme and glutamate, and the concomitant release of tRNA(Glu). The thioester intermediate is finally reduced by direct hydride transfer from NADPH, to form the product GSA.</text>
</comment>
<feature type="binding site" evidence="9 11">
    <location>
        <position position="107"/>
    </location>
    <ligand>
        <name>substrate</name>
    </ligand>
</feature>
<evidence type="ECO:0000256" key="3">
    <source>
        <dbReference type="ARBA" id="ARBA00012970"/>
    </source>
</evidence>
<evidence type="ECO:0000256" key="2">
    <source>
        <dbReference type="ARBA" id="ARBA00005916"/>
    </source>
</evidence>
<dbReference type="SUPFAM" id="SSF69742">
    <property type="entry name" value="Glutamyl tRNA-reductase catalytic, N-terminal domain"/>
    <property type="match status" value="1"/>
</dbReference>
<dbReference type="FunFam" id="3.40.50.720:FF:000031">
    <property type="entry name" value="Glutamyl-tRNA reductase"/>
    <property type="match status" value="1"/>
</dbReference>
<evidence type="ECO:0000256" key="11">
    <source>
        <dbReference type="PIRSR" id="PIRSR000445-2"/>
    </source>
</evidence>
<feature type="domain" description="Glutamyl-tRNA reductase N-terminal" evidence="17">
    <location>
        <begin position="6"/>
        <end position="154"/>
    </location>
</feature>
<feature type="binding site" evidence="9 11">
    <location>
        <begin position="49"/>
        <end position="52"/>
    </location>
    <ligand>
        <name>substrate</name>
    </ligand>
</feature>
<evidence type="ECO:0000256" key="10">
    <source>
        <dbReference type="PIRSR" id="PIRSR000445-1"/>
    </source>
</evidence>
<dbReference type="CDD" id="cd05213">
    <property type="entry name" value="NAD_bind_Glutamyl_tRNA_reduct"/>
    <property type="match status" value="1"/>
</dbReference>
<reference evidence="18 19" key="1">
    <citation type="submission" date="2018-09" db="EMBL/GenBank/DDBJ databases">
        <authorList>
            <person name="Wang F."/>
        </authorList>
    </citation>
    <scope>NUCLEOTIDE SEQUENCE [LARGE SCALE GENOMIC DNA]</scope>
    <source>
        <strain evidence="18 19">PLHSC7-2</strain>
    </source>
</reference>
<evidence type="ECO:0000256" key="4">
    <source>
        <dbReference type="ARBA" id="ARBA00022857"/>
    </source>
</evidence>
<evidence type="ECO:0000256" key="6">
    <source>
        <dbReference type="ARBA" id="ARBA00023244"/>
    </source>
</evidence>
<keyword evidence="6 9" id="KW-0627">Porphyrin biosynthesis</keyword>
<dbReference type="OrthoDB" id="110209at2"/>
<dbReference type="HAMAP" id="MF_00087">
    <property type="entry name" value="Glu_tRNA_reductase"/>
    <property type="match status" value="1"/>
</dbReference>
<dbReference type="InterPro" id="IPR036291">
    <property type="entry name" value="NAD(P)-bd_dom_sf"/>
</dbReference>
<feature type="site" description="Important for activity" evidence="9 13">
    <location>
        <position position="97"/>
    </location>
</feature>
<dbReference type="GO" id="GO:0050661">
    <property type="term" value="F:NADP binding"/>
    <property type="evidence" value="ECO:0007669"/>
    <property type="project" value="InterPro"/>
</dbReference>
<dbReference type="InterPro" id="IPR036453">
    <property type="entry name" value="GluRdtase_dimer_dom_sf"/>
</dbReference>
<dbReference type="InterPro" id="IPR015895">
    <property type="entry name" value="4pyrrol_synth_GluRdtase_N"/>
</dbReference>
<dbReference type="AlphaFoldDB" id="A0A418YJR7"/>
<dbReference type="InterPro" id="IPR018214">
    <property type="entry name" value="GluRdtase_CS"/>
</dbReference>
<evidence type="ECO:0000259" key="15">
    <source>
        <dbReference type="Pfam" id="PF00745"/>
    </source>
</evidence>
<dbReference type="Pfam" id="PF01488">
    <property type="entry name" value="Shikimate_DH"/>
    <property type="match status" value="1"/>
</dbReference>
<dbReference type="SUPFAM" id="SSF51735">
    <property type="entry name" value="NAD(P)-binding Rossmann-fold domains"/>
    <property type="match status" value="1"/>
</dbReference>
<feature type="domain" description="Tetrapyrrole biosynthesis glutamyl-tRNA reductase dimerisation" evidence="15">
    <location>
        <begin position="323"/>
        <end position="412"/>
    </location>
</feature>
<dbReference type="PROSITE" id="PS00747">
    <property type="entry name" value="GLUTR"/>
    <property type="match status" value="1"/>
</dbReference>
<dbReference type="SUPFAM" id="SSF69075">
    <property type="entry name" value="Glutamyl tRNA-reductase dimerization domain"/>
    <property type="match status" value="1"/>
</dbReference>
<dbReference type="InterPro" id="IPR036343">
    <property type="entry name" value="GluRdtase_N_sf"/>
</dbReference>
<dbReference type="Gene3D" id="3.40.50.720">
    <property type="entry name" value="NAD(P)-binding Rossmann-like Domain"/>
    <property type="match status" value="1"/>
</dbReference>
<dbReference type="PANTHER" id="PTHR43013:SF1">
    <property type="entry name" value="GLUTAMYL-TRNA REDUCTASE"/>
    <property type="match status" value="1"/>
</dbReference>
<dbReference type="Proteomes" id="UP000283255">
    <property type="component" value="Unassembled WGS sequence"/>
</dbReference>
<evidence type="ECO:0000256" key="9">
    <source>
        <dbReference type="HAMAP-Rule" id="MF_00087"/>
    </source>
</evidence>
<evidence type="ECO:0000256" key="12">
    <source>
        <dbReference type="PIRSR" id="PIRSR000445-3"/>
    </source>
</evidence>
<reference evidence="18 19" key="2">
    <citation type="submission" date="2019-01" db="EMBL/GenBank/DDBJ databases">
        <title>Motilimonas pumilus sp. nov., isolated from the gut of sea cucumber (Apostichopus japonicus).</title>
        <authorList>
            <person name="Wang F.-Q."/>
            <person name="Ren L.-H."/>
            <person name="Lin Y.-W."/>
            <person name="Sun G.-H."/>
            <person name="Du Z.-J."/>
            <person name="Zhao J.-X."/>
            <person name="Liu X.-J."/>
            <person name="Liu L.-J."/>
        </authorList>
    </citation>
    <scope>NUCLEOTIDE SEQUENCE [LARGE SCALE GENOMIC DNA]</scope>
    <source>
        <strain evidence="18 19">PLHSC7-2</strain>
    </source>
</reference>
<dbReference type="GO" id="GO:0008883">
    <property type="term" value="F:glutamyl-tRNA reductase activity"/>
    <property type="evidence" value="ECO:0007669"/>
    <property type="project" value="UniProtKB-UniRule"/>
</dbReference>
<comment type="pathway">
    <text evidence="1 9 14">Porphyrin-containing compound metabolism; protoporphyrin-IX biosynthesis; 5-aminolevulinate from L-glutamyl-tRNA(Glu): step 1/2.</text>
</comment>
<comment type="function">
    <text evidence="9">Catalyzes the NADPH-dependent reduction of glutamyl-tRNA(Glu) to glutamate 1-semialdehyde (GSA).</text>
</comment>
<gene>
    <name evidence="9" type="primary">hemA</name>
    <name evidence="18" type="ORF">D1Z90_00295</name>
</gene>
<dbReference type="EMBL" id="QZCH01000001">
    <property type="protein sequence ID" value="RJG51218.1"/>
    <property type="molecule type" value="Genomic_DNA"/>
</dbReference>
<feature type="binding site" evidence="9 11">
    <location>
        <begin position="112"/>
        <end position="114"/>
    </location>
    <ligand>
        <name>substrate</name>
    </ligand>
</feature>